<feature type="domain" description="tRNA pseudouridine synthase II TruB subfamily 1 C-terminal" evidence="7">
    <location>
        <begin position="237"/>
        <end position="293"/>
    </location>
</feature>
<dbReference type="Gene3D" id="2.30.130.10">
    <property type="entry name" value="PUA domain"/>
    <property type="match status" value="1"/>
</dbReference>
<dbReference type="SUPFAM" id="SSF88697">
    <property type="entry name" value="PUA domain-like"/>
    <property type="match status" value="1"/>
</dbReference>
<keyword evidence="4 5" id="KW-0413">Isomerase</keyword>
<dbReference type="Pfam" id="PF16198">
    <property type="entry name" value="TruB_C_2"/>
    <property type="match status" value="1"/>
</dbReference>
<dbReference type="STRING" id="381306.AN478_06185"/>
<feature type="domain" description="Pseudouridine synthase II N-terminal" evidence="6">
    <location>
        <begin position="27"/>
        <end position="175"/>
    </location>
</feature>
<dbReference type="Gene3D" id="3.30.2350.10">
    <property type="entry name" value="Pseudouridine synthase"/>
    <property type="match status" value="1"/>
</dbReference>
<comment type="function">
    <text evidence="5">Responsible for synthesis of pseudouridine from uracil-55 in the psi GC loop of transfer RNAs.</text>
</comment>
<dbReference type="OrthoDB" id="9802309at2"/>
<dbReference type="AlphaFoldDB" id="A0A0P9CMS6"/>
<dbReference type="GO" id="GO:0031119">
    <property type="term" value="P:tRNA pseudouridine synthesis"/>
    <property type="evidence" value="ECO:0007669"/>
    <property type="project" value="UniProtKB-UniRule"/>
</dbReference>
<dbReference type="InterPro" id="IPR015947">
    <property type="entry name" value="PUA-like_sf"/>
</dbReference>
<dbReference type="EC" id="5.4.99.25" evidence="5"/>
<feature type="domain" description="tRNA pseudouridylate synthase B C-terminal" evidence="8">
    <location>
        <begin position="176"/>
        <end position="233"/>
    </location>
</feature>
<evidence type="ECO:0000259" key="6">
    <source>
        <dbReference type="Pfam" id="PF01509"/>
    </source>
</evidence>
<evidence type="ECO:0000256" key="5">
    <source>
        <dbReference type="HAMAP-Rule" id="MF_01080"/>
    </source>
</evidence>
<evidence type="ECO:0000256" key="3">
    <source>
        <dbReference type="ARBA" id="ARBA00022694"/>
    </source>
</evidence>
<dbReference type="GO" id="GO:0003723">
    <property type="term" value="F:RNA binding"/>
    <property type="evidence" value="ECO:0007669"/>
    <property type="project" value="InterPro"/>
</dbReference>
<keyword evidence="10" id="KW-1185">Reference proteome</keyword>
<dbReference type="FunFam" id="2.30.130.10:FF:000012">
    <property type="entry name" value="tRNA pseudouridine synthase B"/>
    <property type="match status" value="1"/>
</dbReference>
<sequence length="296" mass="32335">MSEAVNGILLLDKPRGLSSNAALQKAKKLLKARKAGHTGSLDPMATGLLPLCFGEGTKVSKFLLEADKRYWTVLQLGQETATGDAEGEVVETAPVDLTEEQVREVLERFTGEIEQVPSIYSAIKQGGEPLYKKARRGEEVEKPESRNVAIHELNLLSFSGDRLELNIHCSKGTYIRTLATDIGRALGCFAYLSELRRTASGPFRVEDAVSLETLEAEEGEERRARVLSVDAALTDFPAVELGETAAYYLLQGQPVMVPKAPEGQFLRLYDDSGRFLGVGATLADGRVAPKRLFHLS</sequence>
<dbReference type="InterPro" id="IPR036974">
    <property type="entry name" value="PUA_sf"/>
</dbReference>
<dbReference type="InterPro" id="IPR014780">
    <property type="entry name" value="tRNA_psdUridine_synth_TruB"/>
</dbReference>
<feature type="active site" description="Nucleophile" evidence="5">
    <location>
        <position position="42"/>
    </location>
</feature>
<dbReference type="InterPro" id="IPR032819">
    <property type="entry name" value="TruB_C"/>
</dbReference>
<dbReference type="CDD" id="cd21152">
    <property type="entry name" value="PUA_TruB_bacterial"/>
    <property type="match status" value="1"/>
</dbReference>
<dbReference type="PANTHER" id="PTHR13767">
    <property type="entry name" value="TRNA-PSEUDOURIDINE SYNTHASE"/>
    <property type="match status" value="1"/>
</dbReference>
<evidence type="ECO:0000313" key="9">
    <source>
        <dbReference type="EMBL" id="SCY59361.1"/>
    </source>
</evidence>
<dbReference type="InterPro" id="IPR002501">
    <property type="entry name" value="PsdUridine_synth_N"/>
</dbReference>
<dbReference type="GO" id="GO:1990481">
    <property type="term" value="P:mRNA pseudouridine synthesis"/>
    <property type="evidence" value="ECO:0007669"/>
    <property type="project" value="TreeGrafter"/>
</dbReference>
<name>A0A0P9CMS6_9GAMM</name>
<dbReference type="CDD" id="cd02573">
    <property type="entry name" value="PseudoU_synth_EcTruB"/>
    <property type="match status" value="1"/>
</dbReference>
<evidence type="ECO:0000256" key="2">
    <source>
        <dbReference type="ARBA" id="ARBA00005642"/>
    </source>
</evidence>
<dbReference type="EMBL" id="FMUN01000008">
    <property type="protein sequence ID" value="SCY59361.1"/>
    <property type="molecule type" value="Genomic_DNA"/>
</dbReference>
<dbReference type="Pfam" id="PF09157">
    <property type="entry name" value="TruB-C_2"/>
    <property type="match status" value="1"/>
</dbReference>
<dbReference type="PATRIC" id="fig|381306.5.peg.2655"/>
<dbReference type="SUPFAM" id="SSF55120">
    <property type="entry name" value="Pseudouridine synthase"/>
    <property type="match status" value="1"/>
</dbReference>
<accession>A0A0P9CMS6</accession>
<dbReference type="RefSeq" id="WP_054965750.1">
    <property type="nucleotide sequence ID" value="NZ_FMUN01000008.1"/>
</dbReference>
<protein>
    <recommendedName>
        <fullName evidence="5">tRNA pseudouridine synthase B</fullName>
        <ecNumber evidence="5">5.4.99.25</ecNumber>
    </recommendedName>
    <alternativeName>
        <fullName evidence="5">tRNA pseudouridine(55) synthase</fullName>
        <shortName evidence="5">Psi55 synthase</shortName>
    </alternativeName>
    <alternativeName>
        <fullName evidence="5">tRNA pseudouridylate synthase</fullName>
    </alternativeName>
    <alternativeName>
        <fullName evidence="5">tRNA-uridine isomerase</fullName>
    </alternativeName>
</protein>
<gene>
    <name evidence="5" type="primary">truB</name>
    <name evidence="9" type="ORF">SAMN05661077_2600</name>
</gene>
<dbReference type="InterPro" id="IPR020103">
    <property type="entry name" value="PsdUridine_synth_cat_dom_sf"/>
</dbReference>
<evidence type="ECO:0000313" key="10">
    <source>
        <dbReference type="Proteomes" id="UP000183104"/>
    </source>
</evidence>
<dbReference type="GO" id="GO:0160148">
    <property type="term" value="F:tRNA pseudouridine(55) synthase activity"/>
    <property type="evidence" value="ECO:0007669"/>
    <property type="project" value="UniProtKB-EC"/>
</dbReference>
<dbReference type="Pfam" id="PF01509">
    <property type="entry name" value="TruB_N"/>
    <property type="match status" value="1"/>
</dbReference>
<dbReference type="InterPro" id="IPR015240">
    <property type="entry name" value="tRNA_sdUridine_synth_fam1_C"/>
</dbReference>
<comment type="similarity">
    <text evidence="2 5">Belongs to the pseudouridine synthase TruB family. Type 1 subfamily.</text>
</comment>
<dbReference type="Proteomes" id="UP000183104">
    <property type="component" value="Unassembled WGS sequence"/>
</dbReference>
<organism evidence="9 10">
    <name type="scientific">Thiohalorhabdus denitrificans</name>
    <dbReference type="NCBI Taxonomy" id="381306"/>
    <lineage>
        <taxon>Bacteria</taxon>
        <taxon>Pseudomonadati</taxon>
        <taxon>Pseudomonadota</taxon>
        <taxon>Gammaproteobacteria</taxon>
        <taxon>Thiohalorhabdales</taxon>
        <taxon>Thiohalorhabdaceae</taxon>
        <taxon>Thiohalorhabdus</taxon>
    </lineage>
</organism>
<evidence type="ECO:0000259" key="7">
    <source>
        <dbReference type="Pfam" id="PF09157"/>
    </source>
</evidence>
<proteinExistence type="inferred from homology"/>
<dbReference type="NCBIfam" id="TIGR00431">
    <property type="entry name" value="TruB"/>
    <property type="match status" value="1"/>
</dbReference>
<keyword evidence="3 5" id="KW-0819">tRNA processing</keyword>
<reference evidence="10" key="1">
    <citation type="submission" date="2016-10" db="EMBL/GenBank/DDBJ databases">
        <authorList>
            <person name="Varghese N."/>
        </authorList>
    </citation>
    <scope>NUCLEOTIDE SEQUENCE [LARGE SCALE GENOMIC DNA]</scope>
    <source>
        <strain evidence="10">HL 19</strain>
    </source>
</reference>
<dbReference type="HAMAP" id="MF_01080">
    <property type="entry name" value="TruB_bact"/>
    <property type="match status" value="1"/>
</dbReference>
<evidence type="ECO:0000259" key="8">
    <source>
        <dbReference type="Pfam" id="PF16198"/>
    </source>
</evidence>
<evidence type="ECO:0000256" key="4">
    <source>
        <dbReference type="ARBA" id="ARBA00023235"/>
    </source>
</evidence>
<comment type="catalytic activity">
    <reaction evidence="1 5">
        <text>uridine(55) in tRNA = pseudouridine(55) in tRNA</text>
        <dbReference type="Rhea" id="RHEA:42532"/>
        <dbReference type="Rhea" id="RHEA-COMP:10101"/>
        <dbReference type="Rhea" id="RHEA-COMP:10102"/>
        <dbReference type="ChEBI" id="CHEBI:65314"/>
        <dbReference type="ChEBI" id="CHEBI:65315"/>
        <dbReference type="EC" id="5.4.99.25"/>
    </reaction>
</comment>
<evidence type="ECO:0000256" key="1">
    <source>
        <dbReference type="ARBA" id="ARBA00000385"/>
    </source>
</evidence>
<dbReference type="FunFam" id="3.30.2350.10:FF:000011">
    <property type="entry name" value="tRNA pseudouridine synthase B"/>
    <property type="match status" value="1"/>
</dbReference>
<dbReference type="PANTHER" id="PTHR13767:SF2">
    <property type="entry name" value="PSEUDOURIDYLATE SYNTHASE TRUB1"/>
    <property type="match status" value="1"/>
</dbReference>